<dbReference type="InterPro" id="IPR056681">
    <property type="entry name" value="DUF7779"/>
</dbReference>
<dbReference type="RefSeq" id="XP_013269814.1">
    <property type="nucleotide sequence ID" value="XM_013414360.1"/>
</dbReference>
<dbReference type="VEuPathDB" id="FungiDB:Z518_08620"/>
<dbReference type="Gene3D" id="3.40.50.300">
    <property type="entry name" value="P-loop containing nucleotide triphosphate hydrolases"/>
    <property type="match status" value="1"/>
</dbReference>
<evidence type="ECO:0008006" key="6">
    <source>
        <dbReference type="Google" id="ProtNLM"/>
    </source>
</evidence>
<name>A0A0D2GWS4_9EURO</name>
<accession>A0A0D2GWS4</accession>
<dbReference type="GO" id="GO:0003824">
    <property type="term" value="F:catalytic activity"/>
    <property type="evidence" value="ECO:0007669"/>
    <property type="project" value="InterPro"/>
</dbReference>
<protein>
    <recommendedName>
        <fullName evidence="6">Nucleoside phosphorylase domain-containing protein</fullName>
    </recommendedName>
</protein>
<dbReference type="InterPro" id="IPR011990">
    <property type="entry name" value="TPR-like_helical_dom_sf"/>
</dbReference>
<evidence type="ECO:0000259" key="3">
    <source>
        <dbReference type="Pfam" id="PF25000"/>
    </source>
</evidence>
<dbReference type="EMBL" id="KN847480">
    <property type="protein sequence ID" value="KIX02678.1"/>
    <property type="molecule type" value="Genomic_DNA"/>
</dbReference>
<dbReference type="Proteomes" id="UP000053617">
    <property type="component" value="Unassembled WGS sequence"/>
</dbReference>
<dbReference type="GeneID" id="25296691"/>
<dbReference type="Gene3D" id="3.40.50.1580">
    <property type="entry name" value="Nucleoside phosphorylase domain"/>
    <property type="match status" value="1"/>
</dbReference>
<gene>
    <name evidence="4" type="ORF">Z518_08620</name>
</gene>
<dbReference type="Pfam" id="PF13374">
    <property type="entry name" value="TPR_10"/>
    <property type="match status" value="2"/>
</dbReference>
<dbReference type="STRING" id="1442369.A0A0D2GWS4"/>
<dbReference type="PANTHER" id="PTHR46082">
    <property type="entry name" value="ATP/GTP-BINDING PROTEIN-RELATED"/>
    <property type="match status" value="1"/>
</dbReference>
<dbReference type="Pfam" id="PF01048">
    <property type="entry name" value="PNP_UDP_1"/>
    <property type="match status" value="1"/>
</dbReference>
<feature type="region of interest" description="Disordered" evidence="1">
    <location>
        <begin position="676"/>
        <end position="719"/>
    </location>
</feature>
<dbReference type="SUPFAM" id="SSF48452">
    <property type="entry name" value="TPR-like"/>
    <property type="match status" value="2"/>
</dbReference>
<dbReference type="Pfam" id="PF13424">
    <property type="entry name" value="TPR_12"/>
    <property type="match status" value="1"/>
</dbReference>
<dbReference type="Pfam" id="PF25000">
    <property type="entry name" value="DUF7779"/>
    <property type="match status" value="1"/>
</dbReference>
<keyword evidence="5" id="KW-1185">Reference proteome</keyword>
<dbReference type="GO" id="GO:0009116">
    <property type="term" value="P:nucleoside metabolic process"/>
    <property type="evidence" value="ECO:0007669"/>
    <property type="project" value="InterPro"/>
</dbReference>
<evidence type="ECO:0000256" key="1">
    <source>
        <dbReference type="SAM" id="MobiDB-lite"/>
    </source>
</evidence>
<dbReference type="InterPro" id="IPR035994">
    <property type="entry name" value="Nucleoside_phosphorylase_sf"/>
</dbReference>
<dbReference type="InterPro" id="IPR053137">
    <property type="entry name" value="NLR-like"/>
</dbReference>
<evidence type="ECO:0000259" key="2">
    <source>
        <dbReference type="Pfam" id="PF01048"/>
    </source>
</evidence>
<dbReference type="AlphaFoldDB" id="A0A0D2GWS4"/>
<evidence type="ECO:0000313" key="4">
    <source>
        <dbReference type="EMBL" id="KIX02678.1"/>
    </source>
</evidence>
<dbReference type="InterPro" id="IPR027417">
    <property type="entry name" value="P-loop_NTPase"/>
</dbReference>
<dbReference type="SUPFAM" id="SSF53167">
    <property type="entry name" value="Purine and uridine phosphorylases"/>
    <property type="match status" value="1"/>
</dbReference>
<proteinExistence type="predicted"/>
<dbReference type="PANTHER" id="PTHR46082:SF6">
    <property type="entry name" value="AAA+ ATPASE DOMAIN-CONTAINING PROTEIN-RELATED"/>
    <property type="match status" value="1"/>
</dbReference>
<evidence type="ECO:0000313" key="5">
    <source>
        <dbReference type="Proteomes" id="UP000053617"/>
    </source>
</evidence>
<reference evidence="4 5" key="1">
    <citation type="submission" date="2015-01" db="EMBL/GenBank/DDBJ databases">
        <title>The Genome Sequence of Rhinocladiella mackenzie CBS 650.93.</title>
        <authorList>
            <consortium name="The Broad Institute Genomics Platform"/>
            <person name="Cuomo C."/>
            <person name="de Hoog S."/>
            <person name="Gorbushina A."/>
            <person name="Stielow B."/>
            <person name="Teixiera M."/>
            <person name="Abouelleil A."/>
            <person name="Chapman S.B."/>
            <person name="Priest M."/>
            <person name="Young S.K."/>
            <person name="Wortman J."/>
            <person name="Nusbaum C."/>
            <person name="Birren B."/>
        </authorList>
    </citation>
    <scope>NUCLEOTIDE SEQUENCE [LARGE SCALE GENOMIC DNA]</scope>
    <source>
        <strain evidence="4 5">CBS 650.93</strain>
    </source>
</reference>
<feature type="domain" description="Nucleoside phosphorylase" evidence="2">
    <location>
        <begin position="14"/>
        <end position="155"/>
    </location>
</feature>
<dbReference type="InterPro" id="IPR000845">
    <property type="entry name" value="Nucleoside_phosphorylase_d"/>
</dbReference>
<feature type="compositionally biased region" description="Basic and acidic residues" evidence="1">
    <location>
        <begin position="684"/>
        <end position="696"/>
    </location>
</feature>
<dbReference type="HOGENOM" id="CLU_000288_125_3_1"/>
<dbReference type="SUPFAM" id="SSF52540">
    <property type="entry name" value="P-loop containing nucleoside triphosphate hydrolases"/>
    <property type="match status" value="1"/>
</dbReference>
<dbReference type="OrthoDB" id="1658288at2759"/>
<feature type="compositionally biased region" description="Acidic residues" evidence="1">
    <location>
        <begin position="697"/>
        <end position="706"/>
    </location>
</feature>
<dbReference type="Gene3D" id="1.25.40.10">
    <property type="entry name" value="Tetratricopeptide repeat domain"/>
    <property type="match status" value="1"/>
</dbReference>
<organism evidence="4 5">
    <name type="scientific">Rhinocladiella mackenziei CBS 650.93</name>
    <dbReference type="NCBI Taxonomy" id="1442369"/>
    <lineage>
        <taxon>Eukaryota</taxon>
        <taxon>Fungi</taxon>
        <taxon>Dikarya</taxon>
        <taxon>Ascomycota</taxon>
        <taxon>Pezizomycotina</taxon>
        <taxon>Eurotiomycetes</taxon>
        <taxon>Chaetothyriomycetidae</taxon>
        <taxon>Chaetothyriales</taxon>
        <taxon>Herpotrichiellaceae</taxon>
        <taxon>Rhinocladiella</taxon>
    </lineage>
</organism>
<sequence length="996" mass="111924">MARLLRPPSRGDFEIAIICALSIERDAIEALLDEEYETNGFSYGKAAGDMNTYTIGRLGNQHVVLTYMPGMGMVSAAAVAASILSSFERIKIAIVAGICGGVPRTTDGAEIVLGDVIISTSVIQIDFGRQYPHGFVRKTSGEDTLGRANPAIRAFIGKVSGRLISERLHEKTNVYSTQICAKRGFSKSAYPGPEKDQLYPAKYRHKHWRQGSCSICDSCHHLDDDVCEEALKKSCEELGCDKTQLIERQRLQKALSSGPDENPIPCIHFGRTACSSQVMKSGQHRDRIAQLEGVIGFEMESAGTWDYIPTVVIKSVCDYADSHKNKDWQEYAAATAAGCTKAFLEEWRSADRPTQDISEIPLHPSLLIPFRRDPDFVDRGALLDKIHKRCSVQGSRTALVGLGGVGKSQLAIEYCYQVREQSPDVWIFWIHASNAARFEQSFREMADHVKIPERRNPHANIFKLVHDWLRDERQNKWTLILDNVDDAGFLLEANPLRQKSQVSDCEGTNSARLFDYLPPSLNGSILITTRTRSATLSLVEEKEIIPVNPMNEADAITLLEKKLGDQRDRQDLAVLARELECMPLAIIQAAAYISQRGPRCSVRQYVDKFQRSEKGKTTLLNHEGGQLRRDREAKNSIIITWQISFDHIRDTRPSAADLMSLMSFFDRQGIPEALLRNRSQTDSNYKRDQRAQRNTEGDDEDDEDYENGNSASDSSRDDDFEEDVLTLNNYSFISVNVDTTTFEMHGLVQLAMRRWLDAHGQLERWKQQYIKNLYTEFPPGEYENWVKCQVLFPHAKAAVSQQPKREDSVLEWAELLYYAAWFAWRRGQVAEAEMMSIKAMKAMKKVFGPGHEKTLNSIGMVGLAYQLGGRWQEAEELEVQVMETSSRVLGAEHPNTLTSMANLASTYSNQGRWQEAEALGVQVMETRKRVLGVEHPNTLTSMNNLAFTMQVQGRNAEAVKLMEECVQLQSQVLGGQHPDTLSSTAALAQMERAAGT</sequence>
<feature type="domain" description="DUF7779" evidence="3">
    <location>
        <begin position="650"/>
        <end position="757"/>
    </location>
</feature>